<feature type="compositionally biased region" description="Basic and acidic residues" evidence="1">
    <location>
        <begin position="639"/>
        <end position="669"/>
    </location>
</feature>
<dbReference type="PANTHER" id="PTHR30121">
    <property type="entry name" value="UNCHARACTERIZED PROTEIN YJGR-RELATED"/>
    <property type="match status" value="1"/>
</dbReference>
<dbReference type="PROSITE" id="PS00675">
    <property type="entry name" value="SIGMA54_INTERACT_1"/>
    <property type="match status" value="1"/>
</dbReference>
<dbReference type="RefSeq" id="WP_193347521.1">
    <property type="nucleotide sequence ID" value="NZ_CBCSIP010000067.1"/>
</dbReference>
<name>A0ABR9PJG4_9BACT</name>
<feature type="compositionally biased region" description="Basic and acidic residues" evidence="1">
    <location>
        <begin position="407"/>
        <end position="417"/>
    </location>
</feature>
<comment type="caution">
    <text evidence="3">The sequence shown here is derived from an EMBL/GenBank/DDBJ whole genome shotgun (WGS) entry which is preliminary data.</text>
</comment>
<dbReference type="Pfam" id="PF01935">
    <property type="entry name" value="DUF87"/>
    <property type="match status" value="1"/>
</dbReference>
<proteinExistence type="predicted"/>
<feature type="domain" description="AAA+ ATPase" evidence="2">
    <location>
        <begin position="731"/>
        <end position="1060"/>
    </location>
</feature>
<dbReference type="EMBL" id="JAAIYO010000002">
    <property type="protein sequence ID" value="MBE4748077.1"/>
    <property type="molecule type" value="Genomic_DNA"/>
</dbReference>
<dbReference type="InterPro" id="IPR051162">
    <property type="entry name" value="T4SS_component"/>
</dbReference>
<sequence>MPTDARLEAFLADGPEVFASIQQAQSFWKPDPFDVESINTPARRAFERLVKRANRMPAPESGKFLLLQGESGSGKTHLVRAFRNGVHQKEQGYVGYMPMTVDAANYDRHILVSLIEALDRPYDLKVGEDSGLMRLSNAVMKRCTSAFAPLIPEESILEEHELHDMIRSLADELHEEADFRHVDVQLLRALIYLQRREARFHHRILQWLRCEDMAPADRGMIGDMVSRTADSDPMRMLSQLGRLMGVMGQALILCVDQIEDSIDFEPSSGMDSSFRRAMNSLVAFIGNVPTAIVVVCCLSDFWKKIQAQLTRSLLDRIEQDPEPVVLERLLTAETARDMVVQRLKFLYAQHNLSIDPKDPTYPIPAGEIEMFSGLRTRDLLNACRRFHERGMQDGRLPRSLDVPSHGQGKEQLKEAESPQRPNLEQAWTDFRAKFKQRVPEEDSEIAELLAWAIEVGGDELGGSPRFKVEPQDEESLNVTMQPGDAKMFVALCNKSSRGGHLGRQMADAIKSAARRVPVLVRTTDFPGSLGTLVEESTTTLMKRGGRRAVLGNSDLRELLALRAFRQQQPEPAFVEWSRMVRPVTRLKSITDVLALEKGVPPPEPARQAPPPPISSAKGTSVSSVTKPVQGELRGASSESARRLDIRSDEEPDQIRESEASTEASRAETRLDGHQLTAMGPPLVSKAPGRAKTPVEVPQLKASPPDAKPEAMRLGISESVFTQPVFIQAEELTKHSAFLGGSGSGKTTLALNIIEQLLLQGIPALLVDRKGDLAAYARDEAWEEELKDPVLNERRRLLRERVDVALYTPGRSDGRPLAIPLVPRGLEALPPEERDQSVQQAAEAIASMLEYKNSPKDKAAKALLAQALRLLVERPLGQELTLDLLQKFIASQDITLVQEVSGLDLRVFPRLAQDLATLRLNARNLLAAQGEKLDMEELLGRGTAKVPGRTRLSIISTKFLGGTQGSLFWVSQLLVEANRWASQHPSSRLQAVLLFDEADLYLPAMSMPATKQPMENLLKRARSAGIGVMLATQSPGDLDYKCRDNVRTWCVGRVKEDTAIRKLRPMFADARVDAAAKLPAQKQGQFHVLRDGQVEQLKADRNIIKTDQLSEDEILQLAHRSREQSH</sequence>
<keyword evidence="4" id="KW-1185">Reference proteome</keyword>
<dbReference type="InterPro" id="IPR025662">
    <property type="entry name" value="Sigma_54_int_dom_ATP-bd_1"/>
</dbReference>
<feature type="compositionally biased region" description="Pro residues" evidence="1">
    <location>
        <begin position="599"/>
        <end position="613"/>
    </location>
</feature>
<evidence type="ECO:0000259" key="2">
    <source>
        <dbReference type="SMART" id="SM00382"/>
    </source>
</evidence>
<evidence type="ECO:0000313" key="3">
    <source>
        <dbReference type="EMBL" id="MBE4748077.1"/>
    </source>
</evidence>
<feature type="region of interest" description="Disordered" evidence="1">
    <location>
        <begin position="393"/>
        <end position="422"/>
    </location>
</feature>
<evidence type="ECO:0000256" key="1">
    <source>
        <dbReference type="SAM" id="MobiDB-lite"/>
    </source>
</evidence>
<dbReference type="InterPro" id="IPR003593">
    <property type="entry name" value="AAA+_ATPase"/>
</dbReference>
<evidence type="ECO:0000313" key="4">
    <source>
        <dbReference type="Proteomes" id="UP001516472"/>
    </source>
</evidence>
<organism evidence="3 4">
    <name type="scientific">Corallococcus soli</name>
    <dbReference type="NCBI Taxonomy" id="2710757"/>
    <lineage>
        <taxon>Bacteria</taxon>
        <taxon>Pseudomonadati</taxon>
        <taxon>Myxococcota</taxon>
        <taxon>Myxococcia</taxon>
        <taxon>Myxococcales</taxon>
        <taxon>Cystobacterineae</taxon>
        <taxon>Myxococcaceae</taxon>
        <taxon>Corallococcus</taxon>
    </lineage>
</organism>
<dbReference type="InterPro" id="IPR027417">
    <property type="entry name" value="P-loop_NTPase"/>
</dbReference>
<gene>
    <name evidence="3" type="ORF">G4177_07775</name>
</gene>
<feature type="domain" description="AAA+ ATPase" evidence="2">
    <location>
        <begin position="61"/>
        <end position="324"/>
    </location>
</feature>
<dbReference type="PANTHER" id="PTHR30121:SF6">
    <property type="entry name" value="SLR6007 PROTEIN"/>
    <property type="match status" value="1"/>
</dbReference>
<feature type="region of interest" description="Disordered" evidence="1">
    <location>
        <begin position="597"/>
        <end position="669"/>
    </location>
</feature>
<dbReference type="SMART" id="SM00382">
    <property type="entry name" value="AAA"/>
    <property type="match status" value="2"/>
</dbReference>
<dbReference type="Proteomes" id="UP001516472">
    <property type="component" value="Unassembled WGS sequence"/>
</dbReference>
<feature type="compositionally biased region" description="Polar residues" evidence="1">
    <location>
        <begin position="616"/>
        <end position="626"/>
    </location>
</feature>
<dbReference type="SUPFAM" id="SSF52540">
    <property type="entry name" value="P-loop containing nucleoside triphosphate hydrolases"/>
    <property type="match status" value="2"/>
</dbReference>
<dbReference type="InterPro" id="IPR002789">
    <property type="entry name" value="HerA_central"/>
</dbReference>
<protein>
    <submittedName>
        <fullName evidence="3">DUF853 family protein</fullName>
    </submittedName>
</protein>
<accession>A0ABR9PJG4</accession>
<dbReference type="Gene3D" id="3.40.50.300">
    <property type="entry name" value="P-loop containing nucleotide triphosphate hydrolases"/>
    <property type="match status" value="3"/>
</dbReference>
<reference evidence="3 4" key="1">
    <citation type="submission" date="2020-02" db="EMBL/GenBank/DDBJ databases">
        <authorList>
            <person name="Babadi Z.K."/>
            <person name="Risdian C."/>
            <person name="Ebrahimipour G.H."/>
            <person name="Wink J."/>
        </authorList>
    </citation>
    <scope>NUCLEOTIDE SEQUENCE [LARGE SCALE GENOMIC DNA]</scope>
    <source>
        <strain evidence="3 4">ZKHCc1 1396</strain>
    </source>
</reference>